<dbReference type="EMBL" id="CP048685">
    <property type="protein sequence ID" value="QPJ61946.1"/>
    <property type="molecule type" value="Genomic_DNA"/>
</dbReference>
<reference evidence="2 3" key="1">
    <citation type="submission" date="2020-02" db="EMBL/GenBank/DDBJ databases">
        <title>Genomic and physiological characterization of two novel Nitrospinaceae genera.</title>
        <authorList>
            <person name="Mueller A.J."/>
            <person name="Jung M.-Y."/>
            <person name="Strachan C.R."/>
            <person name="Herbold C.W."/>
            <person name="Kirkegaard R.H."/>
            <person name="Daims H."/>
        </authorList>
    </citation>
    <scope>NUCLEOTIDE SEQUENCE [LARGE SCALE GENOMIC DNA]</scope>
    <source>
        <strain evidence="2">EB</strain>
    </source>
</reference>
<evidence type="ECO:0000313" key="3">
    <source>
        <dbReference type="Proteomes" id="UP000594688"/>
    </source>
</evidence>
<name>A0A7T0BVY2_9BACT</name>
<dbReference type="Proteomes" id="UP000594688">
    <property type="component" value="Chromosome"/>
</dbReference>
<evidence type="ECO:0000256" key="1">
    <source>
        <dbReference type="SAM" id="MobiDB-lite"/>
    </source>
</evidence>
<feature type="region of interest" description="Disordered" evidence="1">
    <location>
        <begin position="61"/>
        <end position="108"/>
    </location>
</feature>
<gene>
    <name evidence="2" type="ORF">G3M70_08690</name>
</gene>
<feature type="compositionally biased region" description="Acidic residues" evidence="1">
    <location>
        <begin position="61"/>
        <end position="79"/>
    </location>
</feature>
<proteinExistence type="predicted"/>
<sequence>MSEANSPERDFEKLSKAITEAVMTSSKVRKIVAEIQKKDEVCAQSFMVLVLRLSTLTENLEPDNQEETEIEADTLEETAEEKPKKKQVRKTKKKTENPSQFIDGEKLTPREQDFHEFINRDFDQDDWLKKNKLIF</sequence>
<feature type="compositionally biased region" description="Basic residues" evidence="1">
    <location>
        <begin position="84"/>
        <end position="93"/>
    </location>
</feature>
<evidence type="ECO:0000313" key="2">
    <source>
        <dbReference type="EMBL" id="QPJ61946.1"/>
    </source>
</evidence>
<accession>A0A7T0BVY2</accession>
<protein>
    <submittedName>
        <fullName evidence="2">Uncharacterized protein</fullName>
    </submittedName>
</protein>
<organism evidence="2 3">
    <name type="scientific">Candidatus Nitronauta litoralis</name>
    <dbReference type="NCBI Taxonomy" id="2705533"/>
    <lineage>
        <taxon>Bacteria</taxon>
        <taxon>Pseudomonadati</taxon>
        <taxon>Nitrospinota/Tectimicrobiota group</taxon>
        <taxon>Nitrospinota</taxon>
        <taxon>Nitrospinia</taxon>
        <taxon>Nitrospinales</taxon>
        <taxon>Nitrospinaceae</taxon>
        <taxon>Candidatus Nitronauta</taxon>
    </lineage>
</organism>
<dbReference type="AlphaFoldDB" id="A0A7T0BVY2"/>
<dbReference type="KEGG" id="nli:G3M70_08690"/>